<keyword evidence="3" id="KW-1185">Reference proteome</keyword>
<gene>
    <name evidence="2" type="ORF">E2C01_035221</name>
</gene>
<evidence type="ECO:0000256" key="1">
    <source>
        <dbReference type="SAM" id="MobiDB-lite"/>
    </source>
</evidence>
<reference evidence="2 3" key="1">
    <citation type="submission" date="2019-05" db="EMBL/GenBank/DDBJ databases">
        <title>Another draft genome of Portunus trituberculatus and its Hox gene families provides insights of decapod evolution.</title>
        <authorList>
            <person name="Jeong J.-H."/>
            <person name="Song I."/>
            <person name="Kim S."/>
            <person name="Choi T."/>
            <person name="Kim D."/>
            <person name="Ryu S."/>
            <person name="Kim W."/>
        </authorList>
    </citation>
    <scope>NUCLEOTIDE SEQUENCE [LARGE SCALE GENOMIC DNA]</scope>
    <source>
        <tissue evidence="2">Muscle</tissue>
    </source>
</reference>
<protein>
    <submittedName>
        <fullName evidence="2">Uncharacterized protein</fullName>
    </submittedName>
</protein>
<accession>A0A5B7F8S2</accession>
<feature type="region of interest" description="Disordered" evidence="1">
    <location>
        <begin position="71"/>
        <end position="92"/>
    </location>
</feature>
<evidence type="ECO:0000313" key="2">
    <source>
        <dbReference type="EMBL" id="MPC41619.1"/>
    </source>
</evidence>
<sequence>MNQLISAVQGCGGRPFSDARLCWSAPTALPPYLPASPVPRSYHGESVFSILSGGRSRGGAALHLSTPSGTLTSFSTSTSSPTLPSHSRSPSSFSKIIPRYPSLLTPLQKCNFTVLHHSILGKSLRSVQEFTPTALHSTPTLCSRQDRYAAQEDRMKLTTSAFAQPSRAQ</sequence>
<proteinExistence type="predicted"/>
<dbReference type="EMBL" id="VSRR010005130">
    <property type="protein sequence ID" value="MPC41619.1"/>
    <property type="molecule type" value="Genomic_DNA"/>
</dbReference>
<dbReference type="Proteomes" id="UP000324222">
    <property type="component" value="Unassembled WGS sequence"/>
</dbReference>
<organism evidence="2 3">
    <name type="scientific">Portunus trituberculatus</name>
    <name type="common">Swimming crab</name>
    <name type="synonym">Neptunus trituberculatus</name>
    <dbReference type="NCBI Taxonomy" id="210409"/>
    <lineage>
        <taxon>Eukaryota</taxon>
        <taxon>Metazoa</taxon>
        <taxon>Ecdysozoa</taxon>
        <taxon>Arthropoda</taxon>
        <taxon>Crustacea</taxon>
        <taxon>Multicrustacea</taxon>
        <taxon>Malacostraca</taxon>
        <taxon>Eumalacostraca</taxon>
        <taxon>Eucarida</taxon>
        <taxon>Decapoda</taxon>
        <taxon>Pleocyemata</taxon>
        <taxon>Brachyura</taxon>
        <taxon>Eubrachyura</taxon>
        <taxon>Portunoidea</taxon>
        <taxon>Portunidae</taxon>
        <taxon>Portuninae</taxon>
        <taxon>Portunus</taxon>
    </lineage>
</organism>
<name>A0A5B7F8S2_PORTR</name>
<dbReference type="AlphaFoldDB" id="A0A5B7F8S2"/>
<evidence type="ECO:0000313" key="3">
    <source>
        <dbReference type="Proteomes" id="UP000324222"/>
    </source>
</evidence>
<comment type="caution">
    <text evidence="2">The sequence shown here is derived from an EMBL/GenBank/DDBJ whole genome shotgun (WGS) entry which is preliminary data.</text>
</comment>